<comment type="catalytic activity">
    <reaction evidence="15">
        <text>[GlcNAc-(1-&gt;4)-Mur2Ac(oyl-L-Ala-gamma-D-Glu-L-Lys-D-Ala-D-Ala)](n)-di-trans,octa-cis-undecaprenyl diphosphate + beta-D-GlcNAc-(1-&gt;4)-Mur2Ac(oyl-L-Ala-gamma-D-Glu-L-Lys-D-Ala-D-Ala)-di-trans,octa-cis-undecaprenyl diphosphate = [GlcNAc-(1-&gt;4)-Mur2Ac(oyl-L-Ala-gamma-D-Glu-L-Lys-D-Ala-D-Ala)](n+1)-di-trans,octa-cis-undecaprenyl diphosphate + di-trans,octa-cis-undecaprenyl diphosphate + H(+)</text>
        <dbReference type="Rhea" id="RHEA:23708"/>
        <dbReference type="Rhea" id="RHEA-COMP:9602"/>
        <dbReference type="Rhea" id="RHEA-COMP:9603"/>
        <dbReference type="ChEBI" id="CHEBI:15378"/>
        <dbReference type="ChEBI" id="CHEBI:58405"/>
        <dbReference type="ChEBI" id="CHEBI:60033"/>
        <dbReference type="ChEBI" id="CHEBI:78435"/>
        <dbReference type="EC" id="2.4.99.28"/>
    </reaction>
</comment>
<feature type="transmembrane region" description="Helical" evidence="18">
    <location>
        <begin position="330"/>
        <end position="355"/>
    </location>
</feature>
<dbReference type="GO" id="GO:0008360">
    <property type="term" value="P:regulation of cell shape"/>
    <property type="evidence" value="ECO:0007669"/>
    <property type="project" value="UniProtKB-KW"/>
</dbReference>
<dbReference type="AlphaFoldDB" id="E1QVQ6"/>
<dbReference type="PANTHER" id="PTHR30474">
    <property type="entry name" value="CELL CYCLE PROTEIN"/>
    <property type="match status" value="1"/>
</dbReference>
<feature type="compositionally biased region" description="Basic and acidic residues" evidence="17">
    <location>
        <begin position="501"/>
        <end position="519"/>
    </location>
</feature>
<evidence type="ECO:0000313" key="20">
    <source>
        <dbReference type="Proteomes" id="UP000000333"/>
    </source>
</evidence>
<dbReference type="EC" id="2.4.99.28" evidence="14"/>
<keyword evidence="8 18" id="KW-0472">Membrane</keyword>
<dbReference type="Pfam" id="PF01098">
    <property type="entry name" value="FTSW_RODA_SPOVE"/>
    <property type="match status" value="1"/>
</dbReference>
<dbReference type="InterPro" id="IPR001182">
    <property type="entry name" value="FtsW/RodA"/>
</dbReference>
<name>E1QVQ6_OLSUV</name>
<dbReference type="eggNOG" id="COG0772">
    <property type="taxonomic scope" value="Bacteria"/>
</dbReference>
<feature type="compositionally biased region" description="Basic and acidic residues" evidence="17">
    <location>
        <begin position="463"/>
        <end position="494"/>
    </location>
</feature>
<dbReference type="GO" id="GO:0009252">
    <property type="term" value="P:peptidoglycan biosynthetic process"/>
    <property type="evidence" value="ECO:0007669"/>
    <property type="project" value="UniProtKB-KW"/>
</dbReference>
<proteinExistence type="inferred from homology"/>
<evidence type="ECO:0000256" key="9">
    <source>
        <dbReference type="ARBA" id="ARBA00032370"/>
    </source>
</evidence>
<evidence type="ECO:0000256" key="13">
    <source>
        <dbReference type="ARBA" id="ARBA00041418"/>
    </source>
</evidence>
<evidence type="ECO:0000256" key="15">
    <source>
        <dbReference type="ARBA" id="ARBA00049902"/>
    </source>
</evidence>
<feature type="transmembrane region" description="Helical" evidence="18">
    <location>
        <begin position="217"/>
        <end position="236"/>
    </location>
</feature>
<dbReference type="HOGENOM" id="CLU_029243_0_1_11"/>
<gene>
    <name evidence="19" type="ordered locus">Olsu_1099</name>
</gene>
<evidence type="ECO:0000256" key="18">
    <source>
        <dbReference type="SAM" id="Phobius"/>
    </source>
</evidence>
<dbReference type="EMBL" id="CP002106">
    <property type="protein sequence ID" value="ADK68209.1"/>
    <property type="molecule type" value="Genomic_DNA"/>
</dbReference>
<dbReference type="RefSeq" id="WP_013251961.1">
    <property type="nucleotide sequence ID" value="NC_014363.1"/>
</dbReference>
<evidence type="ECO:0000256" key="17">
    <source>
        <dbReference type="SAM" id="MobiDB-lite"/>
    </source>
</evidence>
<dbReference type="PANTHER" id="PTHR30474:SF2">
    <property type="entry name" value="PEPTIDOGLYCAN GLYCOSYLTRANSFERASE FTSW-RELATED"/>
    <property type="match status" value="1"/>
</dbReference>
<evidence type="ECO:0000256" key="4">
    <source>
        <dbReference type="ARBA" id="ARBA00022692"/>
    </source>
</evidence>
<feature type="transmembrane region" description="Helical" evidence="18">
    <location>
        <begin position="257"/>
        <end position="277"/>
    </location>
</feature>
<dbReference type="GeneID" id="78512522"/>
<evidence type="ECO:0000256" key="14">
    <source>
        <dbReference type="ARBA" id="ARBA00044770"/>
    </source>
</evidence>
<dbReference type="OrthoDB" id="9768187at2"/>
<accession>E1QVQ6</accession>
<keyword evidence="6" id="KW-0573">Peptidoglycan synthesis</keyword>
<keyword evidence="5" id="KW-0133">Cell shape</keyword>
<feature type="transmembrane region" description="Helical" evidence="18">
    <location>
        <begin position="292"/>
        <end position="318"/>
    </location>
</feature>
<evidence type="ECO:0000256" key="7">
    <source>
        <dbReference type="ARBA" id="ARBA00022989"/>
    </source>
</evidence>
<keyword evidence="7 18" id="KW-1133">Transmembrane helix</keyword>
<dbReference type="KEGG" id="ols:Olsu_1099"/>
<dbReference type="GO" id="GO:0051301">
    <property type="term" value="P:cell division"/>
    <property type="evidence" value="ECO:0007669"/>
    <property type="project" value="InterPro"/>
</dbReference>
<keyword evidence="3" id="KW-0808">Transferase</keyword>
<feature type="compositionally biased region" description="Basic residues" evidence="17">
    <location>
        <begin position="520"/>
        <end position="529"/>
    </location>
</feature>
<evidence type="ECO:0000256" key="11">
    <source>
        <dbReference type="ARBA" id="ARBA00038053"/>
    </source>
</evidence>
<dbReference type="GO" id="GO:0032153">
    <property type="term" value="C:cell division site"/>
    <property type="evidence" value="ECO:0007669"/>
    <property type="project" value="TreeGrafter"/>
</dbReference>
<feature type="transmembrane region" description="Helical" evidence="18">
    <location>
        <begin position="171"/>
        <end position="188"/>
    </location>
</feature>
<organism evidence="19 20">
    <name type="scientific">Olsenella uli (strain ATCC 49627 / DSM 7084 / CCUG 31166 / CIP 109912 / JCM 12494 / LMG 11480 / NCIMB 702895 / VPI D76D-27C)</name>
    <name type="common">Lactobacillus uli</name>
    <dbReference type="NCBI Taxonomy" id="633147"/>
    <lineage>
        <taxon>Bacteria</taxon>
        <taxon>Bacillati</taxon>
        <taxon>Actinomycetota</taxon>
        <taxon>Coriobacteriia</taxon>
        <taxon>Coriobacteriales</taxon>
        <taxon>Atopobiaceae</taxon>
        <taxon>Olsenella</taxon>
    </lineage>
</organism>
<feature type="transmembrane region" description="Helical" evidence="18">
    <location>
        <begin position="35"/>
        <end position="53"/>
    </location>
</feature>
<dbReference type="GO" id="GO:0015648">
    <property type="term" value="F:lipid-linked peptidoglycan transporter activity"/>
    <property type="evidence" value="ECO:0007669"/>
    <property type="project" value="TreeGrafter"/>
</dbReference>
<sequence>MEGTNATRAARSERRSRHRESLILGVPARFMRPRLVFLASVFVLLAFGSLMIFSASSITSLISDDMGNNPTYYVTRQLVFAAFGVVFAAILGRTDYHVLTTRVLTGIVAVTYVLLILVFLPIAGADAYGATRWIAMGPFSLQPSEFAKITVVLVGATLLSRYDEGASLREIVPLFVGAVLVPFVLVLLQPDKGTVMICGVTLVAMAYFAGVPAKWCVAVLAAAVAVMVALSFKDAYSRSRITTMLDPWEDEYGTGYQLIQGFYAFGSGGIFGVGIGMGRQKYSYLPMAYNDFILAVIGEECGLVGTVGVLVAFAVMLYAGFQIARFAPDLCGRLIACGSVSLLVIQMLLNVSGVIGNFPLSGKPIPFLSYGGSSIISSLMLVGLVYSVSRQSRLPLTEHDERRRDFAVSARPGSLAEGVVGDATPRSARASDPFAPEDGSVTSRQGRRAFTVLGGGRGAPRSDSPEGRRAERDFAERHAGARVTTDARGRKRIDLGPSASERLRTNRDRPEVRGVDRNGRTRRGDRRGR</sequence>
<evidence type="ECO:0000256" key="16">
    <source>
        <dbReference type="ARBA" id="ARBA00049966"/>
    </source>
</evidence>
<dbReference type="GO" id="GO:0005886">
    <property type="term" value="C:plasma membrane"/>
    <property type="evidence" value="ECO:0007669"/>
    <property type="project" value="TreeGrafter"/>
</dbReference>
<comment type="function">
    <text evidence="16">Peptidoglycan polymerase that is essential for cell division.</text>
</comment>
<comment type="subcellular location">
    <subcellularLocation>
        <location evidence="1">Membrane</location>
        <topology evidence="1">Multi-pass membrane protein</topology>
    </subcellularLocation>
</comment>
<dbReference type="Proteomes" id="UP000000333">
    <property type="component" value="Chromosome"/>
</dbReference>
<keyword evidence="20" id="KW-1185">Reference proteome</keyword>
<reference evidence="19 20" key="1">
    <citation type="journal article" date="2010" name="Stand. Genomic Sci.">
        <title>Complete genome sequence of Olsenella uli type strain (VPI D76D-27C).</title>
        <authorList>
            <person name="Goker M."/>
            <person name="Held B."/>
            <person name="Lucas S."/>
            <person name="Nolan M."/>
            <person name="Yasawong M."/>
            <person name="Glavina Del Rio T."/>
            <person name="Tice H."/>
            <person name="Cheng J.F."/>
            <person name="Bruce D."/>
            <person name="Detter J.C."/>
            <person name="Tapia R."/>
            <person name="Han C."/>
            <person name="Goodwin L."/>
            <person name="Pitluck S."/>
            <person name="Liolios K."/>
            <person name="Ivanova N."/>
            <person name="Mavromatis K."/>
            <person name="Mikhailova N."/>
            <person name="Pati A."/>
            <person name="Chen A."/>
            <person name="Palaniappan K."/>
            <person name="Land M."/>
            <person name="Hauser L."/>
            <person name="Chang Y.J."/>
            <person name="Jeffries C.D."/>
            <person name="Rohde M."/>
            <person name="Sikorski J."/>
            <person name="Pukall R."/>
            <person name="Woyke T."/>
            <person name="Bristow J."/>
            <person name="Eisen J.A."/>
            <person name="Markowitz V."/>
            <person name="Hugenholtz P."/>
            <person name="Kyrpides N.C."/>
            <person name="Klenk H.P."/>
            <person name="Lapidus A."/>
        </authorList>
    </citation>
    <scope>NUCLEOTIDE SEQUENCE [LARGE SCALE GENOMIC DNA]</scope>
    <source>
        <strain evidence="20">ATCC 49627 / DSM 7084 / CIP 109912 / JCM 12494 / NCIMB 702895 / VPI D76D-27C</strain>
    </source>
</reference>
<evidence type="ECO:0000256" key="10">
    <source>
        <dbReference type="ARBA" id="ARBA00033270"/>
    </source>
</evidence>
<evidence type="ECO:0000256" key="6">
    <source>
        <dbReference type="ARBA" id="ARBA00022984"/>
    </source>
</evidence>
<feature type="transmembrane region" description="Helical" evidence="18">
    <location>
        <begin position="195"/>
        <end position="211"/>
    </location>
</feature>
<evidence type="ECO:0000313" key="19">
    <source>
        <dbReference type="EMBL" id="ADK68209.1"/>
    </source>
</evidence>
<evidence type="ECO:0000256" key="8">
    <source>
        <dbReference type="ARBA" id="ARBA00023136"/>
    </source>
</evidence>
<dbReference type="STRING" id="633147.Olsu_1099"/>
<keyword evidence="2" id="KW-0328">Glycosyltransferase</keyword>
<keyword evidence="4 18" id="KW-0812">Transmembrane</keyword>
<feature type="transmembrane region" description="Helical" evidence="18">
    <location>
        <begin position="73"/>
        <end position="91"/>
    </location>
</feature>
<feature type="transmembrane region" description="Helical" evidence="18">
    <location>
        <begin position="103"/>
        <end position="123"/>
    </location>
</feature>
<evidence type="ECO:0000256" key="2">
    <source>
        <dbReference type="ARBA" id="ARBA00022676"/>
    </source>
</evidence>
<dbReference type="GO" id="GO:0008955">
    <property type="term" value="F:peptidoglycan glycosyltransferase activity"/>
    <property type="evidence" value="ECO:0007669"/>
    <property type="project" value="UniProtKB-EC"/>
</dbReference>
<feature type="region of interest" description="Disordered" evidence="17">
    <location>
        <begin position="417"/>
        <end position="529"/>
    </location>
</feature>
<evidence type="ECO:0000256" key="12">
    <source>
        <dbReference type="ARBA" id="ARBA00041185"/>
    </source>
</evidence>
<protein>
    <recommendedName>
        <fullName evidence="12">Probable peptidoglycan glycosyltransferase FtsW</fullName>
        <ecNumber evidence="14">2.4.99.28</ecNumber>
    </recommendedName>
    <alternativeName>
        <fullName evidence="13">Cell division protein FtsW</fullName>
    </alternativeName>
    <alternativeName>
        <fullName evidence="10">Cell wall polymerase</fullName>
    </alternativeName>
    <alternativeName>
        <fullName evidence="9">Peptidoglycan polymerase</fullName>
    </alternativeName>
</protein>
<evidence type="ECO:0000256" key="1">
    <source>
        <dbReference type="ARBA" id="ARBA00004141"/>
    </source>
</evidence>
<feature type="transmembrane region" description="Helical" evidence="18">
    <location>
        <begin position="367"/>
        <end position="386"/>
    </location>
</feature>
<comment type="similarity">
    <text evidence="11">Belongs to the SEDS family. FtsW subfamily.</text>
</comment>
<evidence type="ECO:0000256" key="3">
    <source>
        <dbReference type="ARBA" id="ARBA00022679"/>
    </source>
</evidence>
<evidence type="ECO:0000256" key="5">
    <source>
        <dbReference type="ARBA" id="ARBA00022960"/>
    </source>
</evidence>